<name>A0A218VUQ6_PUNGR</name>
<sequence length="150" mass="17372">MSSPGPLSGAKRRPCTVACRDKCIEDIMKGLDRGRSWTNWENGTLHLCDAHSEWERGREKIFDRMAGSRLTSERKRVWKLKVRDCGIEFEEMRRRTANWKDVLCVAWLNRYINSTTPISSSDQNKGSEAYDAEEAPLEHERDRAAKNKLN</sequence>
<dbReference type="Pfam" id="PF25072">
    <property type="entry name" value="DUF7796"/>
    <property type="match status" value="1"/>
</dbReference>
<feature type="region of interest" description="Disordered" evidence="1">
    <location>
        <begin position="118"/>
        <end position="150"/>
    </location>
</feature>
<gene>
    <name evidence="3" type="ORF">CDL15_Pgr018856</name>
</gene>
<evidence type="ECO:0000259" key="2">
    <source>
        <dbReference type="Pfam" id="PF25072"/>
    </source>
</evidence>
<dbReference type="PANTHER" id="PTHR35112">
    <property type="entry name" value="OS08G0360500 PROTEIN"/>
    <property type="match status" value="1"/>
</dbReference>
<evidence type="ECO:0000313" key="3">
    <source>
        <dbReference type="EMBL" id="OWM64284.1"/>
    </source>
</evidence>
<reference evidence="4" key="1">
    <citation type="journal article" date="2017" name="Plant J.">
        <title>The pomegranate (Punica granatum L.) genome and the genomics of punicalagin biosynthesis.</title>
        <authorList>
            <person name="Qin G."/>
            <person name="Xu C."/>
            <person name="Ming R."/>
            <person name="Tang H."/>
            <person name="Guyot R."/>
            <person name="Kramer E.M."/>
            <person name="Hu Y."/>
            <person name="Yi X."/>
            <person name="Qi Y."/>
            <person name="Xu X."/>
            <person name="Gao Z."/>
            <person name="Pan H."/>
            <person name="Jian J."/>
            <person name="Tian Y."/>
            <person name="Yue Z."/>
            <person name="Xu Y."/>
        </authorList>
    </citation>
    <scope>NUCLEOTIDE SEQUENCE [LARGE SCALE GENOMIC DNA]</scope>
    <source>
        <strain evidence="4">cv. Dabenzi</strain>
    </source>
</reference>
<protein>
    <recommendedName>
        <fullName evidence="2">DUF7796 domain-containing protein</fullName>
    </recommendedName>
</protein>
<dbReference type="PANTHER" id="PTHR35112:SF1">
    <property type="entry name" value="RING_FYVE_PHD ZINC FINGER SUPERFAMILY PROTEIN"/>
    <property type="match status" value="1"/>
</dbReference>
<evidence type="ECO:0000313" key="4">
    <source>
        <dbReference type="Proteomes" id="UP000197138"/>
    </source>
</evidence>
<dbReference type="EMBL" id="MTKT01005815">
    <property type="protein sequence ID" value="OWM64284.1"/>
    <property type="molecule type" value="Genomic_DNA"/>
</dbReference>
<organism evidence="3 4">
    <name type="scientific">Punica granatum</name>
    <name type="common">Pomegranate</name>
    <dbReference type="NCBI Taxonomy" id="22663"/>
    <lineage>
        <taxon>Eukaryota</taxon>
        <taxon>Viridiplantae</taxon>
        <taxon>Streptophyta</taxon>
        <taxon>Embryophyta</taxon>
        <taxon>Tracheophyta</taxon>
        <taxon>Spermatophyta</taxon>
        <taxon>Magnoliopsida</taxon>
        <taxon>eudicotyledons</taxon>
        <taxon>Gunneridae</taxon>
        <taxon>Pentapetalae</taxon>
        <taxon>rosids</taxon>
        <taxon>malvids</taxon>
        <taxon>Myrtales</taxon>
        <taxon>Lythraceae</taxon>
        <taxon>Punica</taxon>
    </lineage>
</organism>
<dbReference type="AlphaFoldDB" id="A0A218VUQ6"/>
<accession>A0A218VUQ6</accession>
<proteinExistence type="predicted"/>
<feature type="domain" description="DUF7796" evidence="2">
    <location>
        <begin position="1"/>
        <end position="100"/>
    </location>
</feature>
<comment type="caution">
    <text evidence="3">The sequence shown here is derived from an EMBL/GenBank/DDBJ whole genome shotgun (WGS) entry which is preliminary data.</text>
</comment>
<dbReference type="Proteomes" id="UP000197138">
    <property type="component" value="Unassembled WGS sequence"/>
</dbReference>
<feature type="compositionally biased region" description="Basic and acidic residues" evidence="1">
    <location>
        <begin position="136"/>
        <end position="150"/>
    </location>
</feature>
<dbReference type="InterPro" id="IPR056698">
    <property type="entry name" value="DUF7796"/>
</dbReference>
<evidence type="ECO:0000256" key="1">
    <source>
        <dbReference type="SAM" id="MobiDB-lite"/>
    </source>
</evidence>